<dbReference type="GO" id="GO:0000045">
    <property type="term" value="P:autophagosome assembly"/>
    <property type="evidence" value="ECO:0007669"/>
    <property type="project" value="TreeGrafter"/>
</dbReference>
<name>A0A7D9MHA7_PARCT</name>
<dbReference type="GO" id="GO:0005789">
    <property type="term" value="C:endoplasmic reticulum membrane"/>
    <property type="evidence" value="ECO:0007669"/>
    <property type="project" value="TreeGrafter"/>
</dbReference>
<comment type="similarity">
    <text evidence="1">Belongs to the TRAFAC class dynamin-like GTPase superfamily. IRG family.</text>
</comment>
<evidence type="ECO:0000256" key="3">
    <source>
        <dbReference type="ARBA" id="ARBA00022801"/>
    </source>
</evidence>
<dbReference type="OrthoDB" id="5971534at2759"/>
<comment type="caution">
    <text evidence="5">The sequence shown here is derived from an EMBL/GenBank/DDBJ whole genome shotgun (WGS) entry which is preliminary data.</text>
</comment>
<accession>A0A7D9MHA7</accession>
<dbReference type="EMBL" id="CACRXK020037991">
    <property type="protein sequence ID" value="CAB4045175.1"/>
    <property type="molecule type" value="Genomic_DNA"/>
</dbReference>
<keyword evidence="6" id="KW-1185">Reference proteome</keyword>
<evidence type="ECO:0000256" key="4">
    <source>
        <dbReference type="ARBA" id="ARBA00023134"/>
    </source>
</evidence>
<dbReference type="GO" id="GO:0045087">
    <property type="term" value="P:innate immune response"/>
    <property type="evidence" value="ECO:0007669"/>
    <property type="project" value="TreeGrafter"/>
</dbReference>
<evidence type="ECO:0000313" key="6">
    <source>
        <dbReference type="Proteomes" id="UP001152795"/>
    </source>
</evidence>
<dbReference type="PANTHER" id="PTHR32341:SF9">
    <property type="entry name" value="IMMUNITY-RELATED GTPASE FAMILY M PROTEIN"/>
    <property type="match status" value="1"/>
</dbReference>
<organism evidence="5 6">
    <name type="scientific">Paramuricea clavata</name>
    <name type="common">Red gorgonian</name>
    <name type="synonym">Violescent sea-whip</name>
    <dbReference type="NCBI Taxonomy" id="317549"/>
    <lineage>
        <taxon>Eukaryota</taxon>
        <taxon>Metazoa</taxon>
        <taxon>Cnidaria</taxon>
        <taxon>Anthozoa</taxon>
        <taxon>Octocorallia</taxon>
        <taxon>Malacalcyonacea</taxon>
        <taxon>Plexauridae</taxon>
        <taxon>Paramuricea</taxon>
    </lineage>
</organism>
<dbReference type="Gene3D" id="3.40.50.300">
    <property type="entry name" value="P-loop containing nucleotide triphosphate hydrolases"/>
    <property type="match status" value="1"/>
</dbReference>
<dbReference type="PANTHER" id="PTHR32341">
    <property type="entry name" value="INTERFERON-INDUCIBLE GTPASE"/>
    <property type="match status" value="1"/>
</dbReference>
<dbReference type="GO" id="GO:0035458">
    <property type="term" value="P:cellular response to interferon-beta"/>
    <property type="evidence" value="ECO:0007669"/>
    <property type="project" value="TreeGrafter"/>
</dbReference>
<dbReference type="SUPFAM" id="SSF52540">
    <property type="entry name" value="P-loop containing nucleoside triphosphate hydrolases"/>
    <property type="match status" value="1"/>
</dbReference>
<dbReference type="Pfam" id="PF05049">
    <property type="entry name" value="IIGP"/>
    <property type="match status" value="1"/>
</dbReference>
<evidence type="ECO:0000313" key="5">
    <source>
        <dbReference type="EMBL" id="CAB4045175.1"/>
    </source>
</evidence>
<dbReference type="GO" id="GO:0005525">
    <property type="term" value="F:GTP binding"/>
    <property type="evidence" value="ECO:0007669"/>
    <property type="project" value="UniProtKB-KW"/>
</dbReference>
<dbReference type="GO" id="GO:0003924">
    <property type="term" value="F:GTPase activity"/>
    <property type="evidence" value="ECO:0007669"/>
    <property type="project" value="TreeGrafter"/>
</dbReference>
<dbReference type="InterPro" id="IPR007743">
    <property type="entry name" value="Immunity-related_GTPase-like"/>
</dbReference>
<sequence length="154" mass="18024">MPGIGTRTYPNLQVYCKKFDLKSYDTFLILTATRFTQFDLELALKIKSMGKSFFLIRTKIDVDEDNEKRKRKPNIEEMLRKIQANCYENVKDLGISNDEIFLISKHDTNKWDFVRLVQAVLEKLSAHQKEGLILALSLKQLSKDIVKRKVEVLR</sequence>
<reference evidence="5" key="1">
    <citation type="submission" date="2020-04" db="EMBL/GenBank/DDBJ databases">
        <authorList>
            <person name="Alioto T."/>
            <person name="Alioto T."/>
            <person name="Gomez Garrido J."/>
        </authorList>
    </citation>
    <scope>NUCLEOTIDE SEQUENCE</scope>
    <source>
        <strain evidence="5">A484AB</strain>
    </source>
</reference>
<dbReference type="Proteomes" id="UP001152795">
    <property type="component" value="Unassembled WGS sequence"/>
</dbReference>
<gene>
    <name evidence="5" type="ORF">PACLA_8A079501</name>
</gene>
<proteinExistence type="inferred from homology"/>
<keyword evidence="4" id="KW-0342">GTP-binding</keyword>
<dbReference type="AlphaFoldDB" id="A0A7D9MHA7"/>
<keyword evidence="3" id="KW-0378">Hydrolase</keyword>
<keyword evidence="2" id="KW-0547">Nucleotide-binding</keyword>
<dbReference type="InterPro" id="IPR027417">
    <property type="entry name" value="P-loop_NTPase"/>
</dbReference>
<dbReference type="InterPro" id="IPR030385">
    <property type="entry name" value="G_IRG_dom"/>
</dbReference>
<dbReference type="InterPro" id="IPR051515">
    <property type="entry name" value="IRG"/>
</dbReference>
<protein>
    <submittedName>
        <fullName evidence="5">Interferon-inducible GTPase 5-like</fullName>
    </submittedName>
</protein>
<dbReference type="PROSITE" id="PS51716">
    <property type="entry name" value="G_IRG"/>
    <property type="match status" value="1"/>
</dbReference>
<evidence type="ECO:0000256" key="1">
    <source>
        <dbReference type="ARBA" id="ARBA00005429"/>
    </source>
</evidence>
<evidence type="ECO:0000256" key="2">
    <source>
        <dbReference type="ARBA" id="ARBA00022741"/>
    </source>
</evidence>
<feature type="non-terminal residue" evidence="5">
    <location>
        <position position="154"/>
    </location>
</feature>